<comment type="caution">
    <text evidence="8">The sequence shown here is derived from an EMBL/GenBank/DDBJ whole genome shotgun (WGS) entry which is preliminary data.</text>
</comment>
<evidence type="ECO:0000259" key="7">
    <source>
        <dbReference type="Pfam" id="PF01850"/>
    </source>
</evidence>
<dbReference type="SUPFAM" id="SSF88723">
    <property type="entry name" value="PIN domain-like"/>
    <property type="match status" value="1"/>
</dbReference>
<dbReference type="GO" id="GO:0090729">
    <property type="term" value="F:toxin activity"/>
    <property type="evidence" value="ECO:0007669"/>
    <property type="project" value="UniProtKB-KW"/>
</dbReference>
<evidence type="ECO:0000256" key="6">
    <source>
        <dbReference type="HAMAP-Rule" id="MF_00265"/>
    </source>
</evidence>
<feature type="domain" description="PIN" evidence="7">
    <location>
        <begin position="4"/>
        <end position="129"/>
    </location>
</feature>
<evidence type="ECO:0000256" key="4">
    <source>
        <dbReference type="ARBA" id="ARBA00022801"/>
    </source>
</evidence>
<dbReference type="InterPro" id="IPR029060">
    <property type="entry name" value="PIN-like_dom_sf"/>
</dbReference>
<evidence type="ECO:0000313" key="9">
    <source>
        <dbReference type="Proteomes" id="UP000619486"/>
    </source>
</evidence>
<dbReference type="EC" id="3.1.-.-" evidence="6"/>
<keyword evidence="9" id="KW-1185">Reference proteome</keyword>
<evidence type="ECO:0000256" key="1">
    <source>
        <dbReference type="ARBA" id="ARBA00022649"/>
    </source>
</evidence>
<reference evidence="8" key="2">
    <citation type="submission" date="2020-09" db="EMBL/GenBank/DDBJ databases">
        <authorList>
            <person name="Sun Q."/>
            <person name="Ohkuma M."/>
        </authorList>
    </citation>
    <scope>NUCLEOTIDE SEQUENCE</scope>
    <source>
        <strain evidence="8">JCM 3172</strain>
    </source>
</reference>
<dbReference type="Gene3D" id="3.40.50.1010">
    <property type="entry name" value="5'-nuclease"/>
    <property type="match status" value="1"/>
</dbReference>
<gene>
    <name evidence="8" type="primary">vapC26</name>
    <name evidence="6" type="synonym">vapC</name>
    <name evidence="8" type="ORF">GCM10014713_68410</name>
</gene>
<keyword evidence="5 6" id="KW-0460">Magnesium</keyword>
<dbReference type="Proteomes" id="UP000619486">
    <property type="component" value="Unassembled WGS sequence"/>
</dbReference>
<dbReference type="GO" id="GO:0016787">
    <property type="term" value="F:hydrolase activity"/>
    <property type="evidence" value="ECO:0007669"/>
    <property type="project" value="UniProtKB-KW"/>
</dbReference>
<dbReference type="Pfam" id="PF01850">
    <property type="entry name" value="PIN"/>
    <property type="match status" value="1"/>
</dbReference>
<keyword evidence="3 6" id="KW-0479">Metal-binding</keyword>
<dbReference type="GO" id="GO:0004540">
    <property type="term" value="F:RNA nuclease activity"/>
    <property type="evidence" value="ECO:0007669"/>
    <property type="project" value="InterPro"/>
</dbReference>
<dbReference type="EMBL" id="BMQQ01000055">
    <property type="protein sequence ID" value="GGT66009.1"/>
    <property type="molecule type" value="Genomic_DNA"/>
</dbReference>
<evidence type="ECO:0000313" key="8">
    <source>
        <dbReference type="EMBL" id="GGT66009.1"/>
    </source>
</evidence>
<feature type="binding site" evidence="6">
    <location>
        <position position="103"/>
    </location>
    <ligand>
        <name>Mg(2+)</name>
        <dbReference type="ChEBI" id="CHEBI:18420"/>
    </ligand>
</feature>
<dbReference type="RefSeq" id="WP_189205556.1">
    <property type="nucleotide sequence ID" value="NZ_BMQQ01000055.1"/>
</dbReference>
<organism evidence="8 9">
    <name type="scientific">Streptomyces purpureus</name>
    <dbReference type="NCBI Taxonomy" id="1951"/>
    <lineage>
        <taxon>Bacteria</taxon>
        <taxon>Bacillati</taxon>
        <taxon>Actinomycetota</taxon>
        <taxon>Actinomycetes</taxon>
        <taxon>Kitasatosporales</taxon>
        <taxon>Streptomycetaceae</taxon>
        <taxon>Streptomyces</taxon>
    </lineage>
</organism>
<proteinExistence type="inferred from homology"/>
<keyword evidence="1 6" id="KW-1277">Toxin-antitoxin system</keyword>
<comment type="similarity">
    <text evidence="6">Belongs to the PINc/VapC protein family.</text>
</comment>
<dbReference type="HAMAP" id="MF_00265">
    <property type="entry name" value="VapC_Nob1"/>
    <property type="match status" value="1"/>
</dbReference>
<comment type="function">
    <text evidence="6">Toxic component of a toxin-antitoxin (TA) system. An RNase.</text>
</comment>
<dbReference type="AlphaFoldDB" id="A0A918LX90"/>
<evidence type="ECO:0000256" key="2">
    <source>
        <dbReference type="ARBA" id="ARBA00022722"/>
    </source>
</evidence>
<accession>A0A918LX90</accession>
<keyword evidence="4 6" id="KW-0378">Hydrolase</keyword>
<dbReference type="InterPro" id="IPR022907">
    <property type="entry name" value="VapC_family"/>
</dbReference>
<keyword evidence="6" id="KW-0800">Toxin</keyword>
<dbReference type="GO" id="GO:0000287">
    <property type="term" value="F:magnesium ion binding"/>
    <property type="evidence" value="ECO:0007669"/>
    <property type="project" value="UniProtKB-UniRule"/>
</dbReference>
<name>A0A918LX90_9ACTN</name>
<comment type="cofactor">
    <cofactor evidence="6">
        <name>Mg(2+)</name>
        <dbReference type="ChEBI" id="CHEBI:18420"/>
    </cofactor>
</comment>
<keyword evidence="2 6" id="KW-0540">Nuclease</keyword>
<feature type="binding site" evidence="6">
    <location>
        <position position="7"/>
    </location>
    <ligand>
        <name>Mg(2+)</name>
        <dbReference type="ChEBI" id="CHEBI:18420"/>
    </ligand>
</feature>
<reference evidence="8" key="1">
    <citation type="journal article" date="2014" name="Int. J. Syst. Evol. Microbiol.">
        <title>Complete genome sequence of Corynebacterium casei LMG S-19264T (=DSM 44701T), isolated from a smear-ripened cheese.</title>
        <authorList>
            <consortium name="US DOE Joint Genome Institute (JGI-PGF)"/>
            <person name="Walter F."/>
            <person name="Albersmeier A."/>
            <person name="Kalinowski J."/>
            <person name="Ruckert C."/>
        </authorList>
    </citation>
    <scope>NUCLEOTIDE SEQUENCE</scope>
    <source>
        <strain evidence="8">JCM 3172</strain>
    </source>
</reference>
<protein>
    <recommendedName>
        <fullName evidence="6">Ribonuclease VapC</fullName>
        <shortName evidence="6">RNase VapC</shortName>
        <ecNumber evidence="6">3.1.-.-</ecNumber>
    </recommendedName>
    <alternativeName>
        <fullName evidence="6">Toxin VapC</fullName>
    </alternativeName>
</protein>
<evidence type="ECO:0000256" key="5">
    <source>
        <dbReference type="ARBA" id="ARBA00022842"/>
    </source>
</evidence>
<sequence>MIVIVADTSALLASVDESHPAMEASRSVLEHAGLIVLSPLVLAEADHLLRRIAGAAVRQEFLDGIVEETRRGRVKLPEITGDVMAASRGVMRRYGALDLDLADAVNVVLASEFRTDAVLTFDRRDFRSIRPLTAHKTFRILPDDM</sequence>
<dbReference type="InterPro" id="IPR002716">
    <property type="entry name" value="PIN_dom"/>
</dbReference>
<evidence type="ECO:0000256" key="3">
    <source>
        <dbReference type="ARBA" id="ARBA00022723"/>
    </source>
</evidence>